<gene>
    <name evidence="1" type="ORF">JHL16_34735</name>
</gene>
<name>A0ACC5RG46_9HYPH</name>
<organism evidence="1 2">
    <name type="scientific">Taklimakanibacter albus</name>
    <dbReference type="NCBI Taxonomy" id="2800327"/>
    <lineage>
        <taxon>Bacteria</taxon>
        <taxon>Pseudomonadati</taxon>
        <taxon>Pseudomonadota</taxon>
        <taxon>Alphaproteobacteria</taxon>
        <taxon>Hyphomicrobiales</taxon>
        <taxon>Aestuariivirgaceae</taxon>
        <taxon>Taklimakanibacter</taxon>
    </lineage>
</organism>
<reference evidence="1" key="1">
    <citation type="submission" date="2021-01" db="EMBL/GenBank/DDBJ databases">
        <authorList>
            <person name="Sun Q."/>
        </authorList>
    </citation>
    <scope>NUCLEOTIDE SEQUENCE</scope>
    <source>
        <strain evidence="1">YIM B02566</strain>
    </source>
</reference>
<protein>
    <submittedName>
        <fullName evidence="1">DUF882 domain-containing protein</fullName>
    </submittedName>
</protein>
<evidence type="ECO:0000313" key="1">
    <source>
        <dbReference type="EMBL" id="MBK1871575.1"/>
    </source>
</evidence>
<keyword evidence="2" id="KW-1185">Reference proteome</keyword>
<accession>A0ACC5RG46</accession>
<proteinExistence type="predicted"/>
<sequence>MARIPSPTIQLNERIQPQATPTDSYVRVAEPPKSSLWGLAEGLEKFDTGLQSFLAEKRQKQAEADAIKGETAFYQNNSKGYAEGVRDGSIPASASPIFIKNYKKAQGNSMGRRLAGDMAIAYELWDGKDSTDPAAFDSWFSNYVSTNLKETDEEVLAGILPQLRVSAENLHNANLKGIADKTYSDGVKAHVASATVRLDELNTLGVETKEGVSYDQIWEDITKQRQDAIASGVRSDDFDKELVAMIASKAIEHQDPAIMQLLDRALPGKKYAIKDDPQFRSVRQQTEEQLMALAVKQQSEEYTRQERADAKRKKELQGAAIEQLFKDPDAQIPEEVLKEGSKLDGNFRIDILNARKAINESGGMEDPRAVAEVYRKIAEGGGTKVVMDAMNNGVLTGSFKEAWNFAKAVEDSTGRGGGILKDGNTQRIRDAIYKRTAVDTGLNMLDPSGWSDDGLAAVVDFERGLIQWDQAHPDASALERSEAINKIGKQILDNINADPEVRGYSSPTGPTDQNPFGKKPEEAPVEEQPAKPQGEQKQGAVEQSAPEERIEGTAFGNLLDQITQKYDLPEGFLSILHQIEAGGRLDPPDSVAGAGGPFQIMPDTAKEFGVADTSNFEQSADGAGKIAQSHGKQLRNIIGRDYTEEELYMAYQQGAGGAGALLNNPDSNAVDVLTKVYKGNKKKGRSAVIDNGGRANMTAKEFTDAWTRKWRAEKEGMGISPPDINTLTPGTRSLLENLAKQRGLDPKDIIKEAWKNLKEADAGAFVSRNVNSDGPPELDPVTQGKRKPLSIVDYANRGASPEELARTDPKVKRIWENAVAATGYNLRINSAARDPVSNRKRGGAQSSQHLKGKALDIDVKDLPKADRIRLIRMFSRMGAKGIGIYKNSIHIDVRGKKASWGQDYHLGSVPEWAKAAINEHLGSP</sequence>
<evidence type="ECO:0000313" key="2">
    <source>
        <dbReference type="Proteomes" id="UP000616151"/>
    </source>
</evidence>
<dbReference type="EMBL" id="JAENHL010000009">
    <property type="protein sequence ID" value="MBK1871575.1"/>
    <property type="molecule type" value="Genomic_DNA"/>
</dbReference>
<dbReference type="Proteomes" id="UP000616151">
    <property type="component" value="Unassembled WGS sequence"/>
</dbReference>
<comment type="caution">
    <text evidence="1">The sequence shown here is derived from an EMBL/GenBank/DDBJ whole genome shotgun (WGS) entry which is preliminary data.</text>
</comment>